<accession>F0YPM7</accession>
<dbReference type="EMBL" id="GL833249">
    <property type="protein sequence ID" value="EGB02932.1"/>
    <property type="molecule type" value="Genomic_DNA"/>
</dbReference>
<reference evidence="1 2" key="1">
    <citation type="journal article" date="2011" name="Proc. Natl. Acad. Sci. U.S.A.">
        <title>Niche of harmful alga Aureococcus anophagefferens revealed through ecogenomics.</title>
        <authorList>
            <person name="Gobler C.J."/>
            <person name="Berry D.L."/>
            <person name="Dyhrman S.T."/>
            <person name="Wilhelm S.W."/>
            <person name="Salamov A."/>
            <person name="Lobanov A.V."/>
            <person name="Zhang Y."/>
            <person name="Collier J.L."/>
            <person name="Wurch L.L."/>
            <person name="Kustka A.B."/>
            <person name="Dill B.D."/>
            <person name="Shah M."/>
            <person name="VerBerkmoes N.C."/>
            <person name="Kuo A."/>
            <person name="Terry A."/>
            <person name="Pangilinan J."/>
            <person name="Lindquist E.A."/>
            <person name="Lucas S."/>
            <person name="Paulsen I.T."/>
            <person name="Hattenrath-Lehmann T.K."/>
            <person name="Talmage S.C."/>
            <person name="Walker E.A."/>
            <person name="Koch F."/>
            <person name="Burson A.M."/>
            <person name="Marcoval M.A."/>
            <person name="Tang Y.Z."/>
            <person name="Lecleir G.R."/>
            <person name="Coyne K.J."/>
            <person name="Berg G.M."/>
            <person name="Bertrand E.M."/>
            <person name="Saito M.A."/>
            <person name="Gladyshev V.N."/>
            <person name="Grigoriev I.V."/>
        </authorList>
    </citation>
    <scope>NUCLEOTIDE SEQUENCE [LARGE SCALE GENOMIC DNA]</scope>
    <source>
        <strain evidence="2">CCMP 1984</strain>
    </source>
</reference>
<evidence type="ECO:0000313" key="2">
    <source>
        <dbReference type="Proteomes" id="UP000002729"/>
    </source>
</evidence>
<proteinExistence type="predicted"/>
<dbReference type="GO" id="GO:2000058">
    <property type="term" value="P:regulation of ubiquitin-dependent protein catabolic process"/>
    <property type="evidence" value="ECO:0007669"/>
    <property type="project" value="TreeGrafter"/>
</dbReference>
<dbReference type="AlphaFoldDB" id="F0YPM7"/>
<dbReference type="eggNOG" id="KOG2561">
    <property type="taxonomic scope" value="Eukaryota"/>
</dbReference>
<dbReference type="KEGG" id="aaf:AURANDRAFT_68435"/>
<name>F0YPM7_AURAN</name>
<feature type="non-terminal residue" evidence="1">
    <location>
        <position position="547"/>
    </location>
</feature>
<gene>
    <name evidence="1" type="ORF">AURANDRAFT_68435</name>
</gene>
<dbReference type="PANTHER" id="PTHR12948">
    <property type="entry name" value="NEDD8 ULTIMATE BUSTER-1 BS4 PROTEIN"/>
    <property type="match status" value="1"/>
</dbReference>
<dbReference type="Proteomes" id="UP000002729">
    <property type="component" value="Unassembled WGS sequence"/>
</dbReference>
<evidence type="ECO:0000313" key="1">
    <source>
        <dbReference type="EMBL" id="EGB02932.1"/>
    </source>
</evidence>
<keyword evidence="2" id="KW-1185">Reference proteome</keyword>
<organism evidence="2">
    <name type="scientific">Aureococcus anophagefferens</name>
    <name type="common">Harmful bloom alga</name>
    <dbReference type="NCBI Taxonomy" id="44056"/>
    <lineage>
        <taxon>Eukaryota</taxon>
        <taxon>Sar</taxon>
        <taxon>Stramenopiles</taxon>
        <taxon>Ochrophyta</taxon>
        <taxon>Pelagophyceae</taxon>
        <taxon>Pelagomonadales</taxon>
        <taxon>Pelagomonadaceae</taxon>
        <taxon>Aureococcus</taxon>
    </lineage>
</organism>
<dbReference type="InParanoid" id="F0YPM7"/>
<protein>
    <submittedName>
        <fullName evidence="1">Uncharacterized protein</fullName>
    </submittedName>
</protein>
<sequence length="547" mass="58318">MASLEERVVAWLREEKVKLWLAPYDDDGALTATASTYAAALDEADVAAVAATLRDLRRRAVEKLAAKRRRTVRGAGAAGEPFEVALDGGTAGADARAVLAAAGGYDGRVRVIAGGRALVDGATLAAQGWPSDAERAGRPLRAILIAEPAAPAVDEPSEVDRLLDACDRLARDRAFDISDGRSGRRVRVPPAARPALVQAVALHARGKRCGDAAAAIDFFLAADEAFDRVRAAAPALVDEVDNFGFLQLDLCRAYALLGDGALLLPLCLSRAASFLRARCDVTNVTDARFKRVAPQPLQGWAVPDSDVVVGPLPCKTGSTTLRDFVIDRRGGVEIKGLDAFRAAAARGAALYSSARHPVERFVSGYRQLDVFYKMGWIQKSWFTGACRLTWPEDWCEPSYALRAGAERPGLASDVATQYRRLERFVADVERCGFFNKHIMPMALSFNQGLDMRDYDFLRTDDLAADLAAALPGAGAAGVAMRTGGSRWAKRMAADAADARSPHRALARSLLARICDLVRVDLDCFPAFGGGGDDVCAAAAGTAAATDE</sequence>
<dbReference type="InterPro" id="IPR039749">
    <property type="entry name" value="NUB1"/>
</dbReference>
<dbReference type="RefSeq" id="XP_009042370.1">
    <property type="nucleotide sequence ID" value="XM_009044122.1"/>
</dbReference>
<dbReference type="GeneID" id="20226796"/>
<dbReference type="PANTHER" id="PTHR12948:SF3">
    <property type="entry name" value="NEDD8 ULTIMATE BUSTER 1"/>
    <property type="match status" value="1"/>
</dbReference>